<dbReference type="EMBL" id="BK014815">
    <property type="protein sequence ID" value="DAD77020.1"/>
    <property type="molecule type" value="Genomic_DNA"/>
</dbReference>
<proteinExistence type="predicted"/>
<protein>
    <submittedName>
        <fullName evidence="1">Uncharacterized protein</fullName>
    </submittedName>
</protein>
<reference evidence="1" key="1">
    <citation type="journal article" date="2021" name="Proc. Natl. Acad. Sci. U.S.A.">
        <title>A Catalog of Tens of Thousands of Viruses from Human Metagenomes Reveals Hidden Associations with Chronic Diseases.</title>
        <authorList>
            <person name="Tisza M.J."/>
            <person name="Buck C.B."/>
        </authorList>
    </citation>
    <scope>NUCLEOTIDE SEQUENCE</scope>
    <source>
        <strain evidence="1">Ctquf9</strain>
    </source>
</reference>
<sequence length="31" mass="3526">MKPFIAPCRDKAVKYTAFLTDICSVYIAQMT</sequence>
<organism evidence="1">
    <name type="scientific">Siphoviridae sp. ctquf9</name>
    <dbReference type="NCBI Taxonomy" id="2826470"/>
    <lineage>
        <taxon>Viruses</taxon>
        <taxon>Duplodnaviria</taxon>
        <taxon>Heunggongvirae</taxon>
        <taxon>Uroviricota</taxon>
        <taxon>Caudoviricetes</taxon>
    </lineage>
</organism>
<accession>A0A8S5M473</accession>
<name>A0A8S5M473_9CAUD</name>
<evidence type="ECO:0000313" key="1">
    <source>
        <dbReference type="EMBL" id="DAD77020.1"/>
    </source>
</evidence>